<dbReference type="EMBL" id="JAEPRB010000165">
    <property type="protein sequence ID" value="KAG2219763.1"/>
    <property type="molecule type" value="Genomic_DNA"/>
</dbReference>
<accession>A0A8H7S1M8</accession>
<sequence>MSLAVINVHQDELANEHTTPSSNILANRHRRLVIKKKVIAIGKLSRQLSVLRENPEMVKEIKNMNGKLPVGTLAHGEQGLRQGM</sequence>
<evidence type="ECO:0000313" key="2">
    <source>
        <dbReference type="Proteomes" id="UP000646827"/>
    </source>
</evidence>
<gene>
    <name evidence="1" type="ORF">INT45_008594</name>
</gene>
<keyword evidence="2" id="KW-1185">Reference proteome</keyword>
<dbReference type="AlphaFoldDB" id="A0A8H7S1M8"/>
<dbReference type="OrthoDB" id="5593063at2759"/>
<organism evidence="1 2">
    <name type="scientific">Circinella minor</name>
    <dbReference type="NCBI Taxonomy" id="1195481"/>
    <lineage>
        <taxon>Eukaryota</taxon>
        <taxon>Fungi</taxon>
        <taxon>Fungi incertae sedis</taxon>
        <taxon>Mucoromycota</taxon>
        <taxon>Mucoromycotina</taxon>
        <taxon>Mucoromycetes</taxon>
        <taxon>Mucorales</taxon>
        <taxon>Lichtheimiaceae</taxon>
        <taxon>Circinella</taxon>
    </lineage>
</organism>
<dbReference type="Proteomes" id="UP000646827">
    <property type="component" value="Unassembled WGS sequence"/>
</dbReference>
<comment type="caution">
    <text evidence="1">The sequence shown here is derived from an EMBL/GenBank/DDBJ whole genome shotgun (WGS) entry which is preliminary data.</text>
</comment>
<name>A0A8H7S1M8_9FUNG</name>
<proteinExistence type="predicted"/>
<evidence type="ECO:0000313" key="1">
    <source>
        <dbReference type="EMBL" id="KAG2219763.1"/>
    </source>
</evidence>
<reference evidence="1 2" key="1">
    <citation type="submission" date="2020-12" db="EMBL/GenBank/DDBJ databases">
        <title>Metabolic potential, ecology and presence of endohyphal bacteria is reflected in genomic diversity of Mucoromycotina.</title>
        <authorList>
            <person name="Muszewska A."/>
            <person name="Okrasinska A."/>
            <person name="Steczkiewicz K."/>
            <person name="Drgas O."/>
            <person name="Orlowska M."/>
            <person name="Perlinska-Lenart U."/>
            <person name="Aleksandrzak-Piekarczyk T."/>
            <person name="Szatraj K."/>
            <person name="Zielenkiewicz U."/>
            <person name="Pilsyk S."/>
            <person name="Malc E."/>
            <person name="Mieczkowski P."/>
            <person name="Kruszewska J.S."/>
            <person name="Biernat P."/>
            <person name="Pawlowska J."/>
        </authorList>
    </citation>
    <scope>NUCLEOTIDE SEQUENCE [LARGE SCALE GENOMIC DNA]</scope>
    <source>
        <strain evidence="1 2">CBS 142.35</strain>
    </source>
</reference>
<protein>
    <submittedName>
        <fullName evidence="1">Uncharacterized protein</fullName>
    </submittedName>
</protein>